<evidence type="ECO:0000256" key="8">
    <source>
        <dbReference type="ARBA" id="ARBA00023192"/>
    </source>
</evidence>
<dbReference type="EC" id="2.5.1.47" evidence="4"/>
<dbReference type="HOGENOM" id="CLU_021018_1_0_2"/>
<evidence type="ECO:0000313" key="12">
    <source>
        <dbReference type="Proteomes" id="UP000002408"/>
    </source>
</evidence>
<organism evidence="11 12">
    <name type="scientific">Methanoregula boonei (strain DSM 21154 / JCM 14090 / 6A8)</name>
    <dbReference type="NCBI Taxonomy" id="456442"/>
    <lineage>
        <taxon>Archaea</taxon>
        <taxon>Methanobacteriati</taxon>
        <taxon>Methanobacteriota</taxon>
        <taxon>Stenosarchaea group</taxon>
        <taxon>Methanomicrobia</taxon>
        <taxon>Methanomicrobiales</taxon>
        <taxon>Methanoregulaceae</taxon>
        <taxon>Methanoregula</taxon>
    </lineage>
</organism>
<evidence type="ECO:0000256" key="2">
    <source>
        <dbReference type="ARBA" id="ARBA00004962"/>
    </source>
</evidence>
<dbReference type="EMBL" id="CP000780">
    <property type="protein sequence ID" value="ABS54939.1"/>
    <property type="molecule type" value="Genomic_DNA"/>
</dbReference>
<evidence type="ECO:0000256" key="4">
    <source>
        <dbReference type="ARBA" id="ARBA00012681"/>
    </source>
</evidence>
<keyword evidence="12" id="KW-1185">Reference proteome</keyword>
<dbReference type="GO" id="GO:0004124">
    <property type="term" value="F:cysteine synthase activity"/>
    <property type="evidence" value="ECO:0007669"/>
    <property type="project" value="UniProtKB-EC"/>
</dbReference>
<dbReference type="KEGG" id="mbn:Mboo_0420"/>
<dbReference type="InterPro" id="IPR036052">
    <property type="entry name" value="TrpB-like_PALP_sf"/>
</dbReference>
<dbReference type="PANTHER" id="PTHR10314">
    <property type="entry name" value="CYSTATHIONINE BETA-SYNTHASE"/>
    <property type="match status" value="1"/>
</dbReference>
<evidence type="ECO:0000313" key="11">
    <source>
        <dbReference type="EMBL" id="ABS54939.1"/>
    </source>
</evidence>
<dbReference type="InterPro" id="IPR050214">
    <property type="entry name" value="Cys_Synth/Cystath_Beta-Synth"/>
</dbReference>
<dbReference type="SUPFAM" id="SSF53686">
    <property type="entry name" value="Tryptophan synthase beta subunit-like PLP-dependent enzymes"/>
    <property type="match status" value="1"/>
</dbReference>
<sequence length="311" mass="33182">MVKIYDNITQTIGNTPLVRLNRIAPKSGATILAKIESFNPMSSVKDRIGVAMIDAAEKAGLIKKDTIILEPTSGNTGVALAFVSAARGYRFTLVMPETMSIERRKLAKAFGAELVLTPGAEGMKGAVAKAEQLAAENPNYFYIPQQFKNLANPEIHRKTTAQEIWRDTGGNVDILIAGVGTGGTITGISEVIKKKKPSFCAIAVEPEASPVLSGGKPGPHRIQGIGAGFVPDVLKRELVDEIIQVKNEDAFETTRNLAKQEGILAGISSGAALYAALTVAKRKENKGKTIVVILPDTGERYLSIPDLFAAE</sequence>
<keyword evidence="6" id="KW-0808">Transferase</keyword>
<dbReference type="Pfam" id="PF00291">
    <property type="entry name" value="PALP"/>
    <property type="match status" value="1"/>
</dbReference>
<dbReference type="InterPro" id="IPR005859">
    <property type="entry name" value="CysK"/>
</dbReference>
<dbReference type="NCBIfam" id="TIGR01139">
    <property type="entry name" value="cysK"/>
    <property type="match status" value="1"/>
</dbReference>
<evidence type="ECO:0000256" key="3">
    <source>
        <dbReference type="ARBA" id="ARBA00007103"/>
    </source>
</evidence>
<dbReference type="STRING" id="456442.Mboo_0420"/>
<evidence type="ECO:0000256" key="6">
    <source>
        <dbReference type="ARBA" id="ARBA00022679"/>
    </source>
</evidence>
<keyword evidence="7" id="KW-0663">Pyridoxal phosphate</keyword>
<keyword evidence="5" id="KW-0028">Amino-acid biosynthesis</keyword>
<reference evidence="12" key="1">
    <citation type="journal article" date="2015" name="Microbiology">
        <title>Genome of Methanoregula boonei 6A8 reveals adaptations to oligotrophic peatland environments.</title>
        <authorList>
            <person name="Braeuer S."/>
            <person name="Cadillo-Quiroz H."/>
            <person name="Kyrpides N."/>
            <person name="Woyke T."/>
            <person name="Goodwin L."/>
            <person name="Detter C."/>
            <person name="Podell S."/>
            <person name="Yavitt J.B."/>
            <person name="Zinder S.H."/>
        </authorList>
    </citation>
    <scope>NUCLEOTIDE SEQUENCE [LARGE SCALE GENOMIC DNA]</scope>
    <source>
        <strain evidence="12">DSM 21154 / JCM 14090 / 6A8</strain>
    </source>
</reference>
<keyword evidence="8" id="KW-0198">Cysteine biosynthesis</keyword>
<comment type="catalytic activity">
    <reaction evidence="9">
        <text>O-acetyl-L-serine + hydrogen sulfide = L-cysteine + acetate</text>
        <dbReference type="Rhea" id="RHEA:14829"/>
        <dbReference type="ChEBI" id="CHEBI:29919"/>
        <dbReference type="ChEBI" id="CHEBI:30089"/>
        <dbReference type="ChEBI" id="CHEBI:35235"/>
        <dbReference type="ChEBI" id="CHEBI:58340"/>
        <dbReference type="EC" id="2.5.1.47"/>
    </reaction>
</comment>
<protein>
    <recommendedName>
        <fullName evidence="4">cysteine synthase</fullName>
        <ecNumber evidence="4">2.5.1.47</ecNumber>
    </recommendedName>
</protein>
<dbReference type="GO" id="GO:0006535">
    <property type="term" value="P:cysteine biosynthetic process from serine"/>
    <property type="evidence" value="ECO:0007669"/>
    <property type="project" value="InterPro"/>
</dbReference>
<comment type="similarity">
    <text evidence="3">Belongs to the cysteine synthase/cystathionine beta-synthase family.</text>
</comment>
<accession>A7I5C8</accession>
<comment type="pathway">
    <text evidence="2">Amino-acid biosynthesis; L-cysteine biosynthesis; L-cysteine from L-serine: step 2/2.</text>
</comment>
<dbReference type="RefSeq" id="WP_011991427.1">
    <property type="nucleotide sequence ID" value="NC_009712.1"/>
</dbReference>
<evidence type="ECO:0000256" key="1">
    <source>
        <dbReference type="ARBA" id="ARBA00001933"/>
    </source>
</evidence>
<evidence type="ECO:0000256" key="5">
    <source>
        <dbReference type="ARBA" id="ARBA00022605"/>
    </source>
</evidence>
<gene>
    <name evidence="11" type="ordered locus">Mboo_0420</name>
</gene>
<name>A7I5C8_METB6</name>
<dbReference type="Proteomes" id="UP000002408">
    <property type="component" value="Chromosome"/>
</dbReference>
<dbReference type="FunFam" id="3.40.50.1100:FF:000067">
    <property type="entry name" value="Cysteine synthase"/>
    <property type="match status" value="1"/>
</dbReference>
<comment type="cofactor">
    <cofactor evidence="1">
        <name>pyridoxal 5'-phosphate</name>
        <dbReference type="ChEBI" id="CHEBI:597326"/>
    </cofactor>
</comment>
<evidence type="ECO:0000259" key="10">
    <source>
        <dbReference type="Pfam" id="PF00291"/>
    </source>
</evidence>
<dbReference type="NCBIfam" id="TIGR01136">
    <property type="entry name" value="cysKM"/>
    <property type="match status" value="1"/>
</dbReference>
<dbReference type="eggNOG" id="arCOG01430">
    <property type="taxonomic scope" value="Archaea"/>
</dbReference>
<feature type="domain" description="Tryptophan synthase beta chain-like PALP" evidence="10">
    <location>
        <begin position="8"/>
        <end position="296"/>
    </location>
</feature>
<evidence type="ECO:0000256" key="9">
    <source>
        <dbReference type="ARBA" id="ARBA00047931"/>
    </source>
</evidence>
<dbReference type="GO" id="GO:0005737">
    <property type="term" value="C:cytoplasm"/>
    <property type="evidence" value="ECO:0007669"/>
    <property type="project" value="UniProtKB-ARBA"/>
</dbReference>
<evidence type="ECO:0000256" key="7">
    <source>
        <dbReference type="ARBA" id="ARBA00022898"/>
    </source>
</evidence>
<dbReference type="InterPro" id="IPR005856">
    <property type="entry name" value="Cys_synth"/>
</dbReference>
<dbReference type="GeneID" id="5410141"/>
<dbReference type="CDD" id="cd01561">
    <property type="entry name" value="CBS_like"/>
    <property type="match status" value="1"/>
</dbReference>
<dbReference type="Gene3D" id="3.40.50.1100">
    <property type="match status" value="2"/>
</dbReference>
<proteinExistence type="inferred from homology"/>
<dbReference type="AlphaFoldDB" id="A7I5C8"/>
<dbReference type="InterPro" id="IPR001926">
    <property type="entry name" value="TrpB-like_PALP"/>
</dbReference>
<dbReference type="OrthoDB" id="10138at2157"/>